<evidence type="ECO:0000256" key="1">
    <source>
        <dbReference type="ARBA" id="ARBA00022729"/>
    </source>
</evidence>
<reference evidence="4 5" key="1">
    <citation type="journal article" date="2016" name="Nat. Commun.">
        <title>Thousands of microbial genomes shed light on interconnected biogeochemical processes in an aquifer system.</title>
        <authorList>
            <person name="Anantharaman K."/>
            <person name="Brown C.T."/>
            <person name="Hug L.A."/>
            <person name="Sharon I."/>
            <person name="Castelle C.J."/>
            <person name="Probst A.J."/>
            <person name="Thomas B.C."/>
            <person name="Singh A."/>
            <person name="Wilkins M.J."/>
            <person name="Karaoz U."/>
            <person name="Brodie E.L."/>
            <person name="Williams K.H."/>
            <person name="Hubbard S.S."/>
            <person name="Banfield J.F."/>
        </authorList>
    </citation>
    <scope>NUCLEOTIDE SEQUENCE [LARGE SCALE GENOMIC DNA]</scope>
</reference>
<dbReference type="InterPro" id="IPR002491">
    <property type="entry name" value="ABC_transptr_periplasmic_BD"/>
</dbReference>
<dbReference type="PANTHER" id="PTHR30535">
    <property type="entry name" value="VITAMIN B12-BINDING PROTEIN"/>
    <property type="match status" value="1"/>
</dbReference>
<dbReference type="PROSITE" id="PS50983">
    <property type="entry name" value="FE_B12_PBP"/>
    <property type="match status" value="1"/>
</dbReference>
<dbReference type="InterPro" id="IPR050902">
    <property type="entry name" value="ABC_Transporter_SBP"/>
</dbReference>
<dbReference type="Pfam" id="PF01497">
    <property type="entry name" value="Peripla_BP_2"/>
    <property type="match status" value="1"/>
</dbReference>
<evidence type="ECO:0000313" key="4">
    <source>
        <dbReference type="EMBL" id="OGI43955.1"/>
    </source>
</evidence>
<dbReference type="NCBIfam" id="NF038402">
    <property type="entry name" value="TroA_like"/>
    <property type="match status" value="1"/>
</dbReference>
<dbReference type="EMBL" id="MFST01000094">
    <property type="protein sequence ID" value="OGI43955.1"/>
    <property type="molecule type" value="Genomic_DNA"/>
</dbReference>
<sequence length="294" mass="31895">MKTHGLLAGVLLGLLGAAPAPAPTRVPDDAGATVVLAAPARRVVSLAPHVTELLYAAGAGRYVVGAVDYSDYPEAAKRIPRVGGYTGLDLEAIVALRPDLIIAWQSGNPPSQVERLRALGLAVYVSEPRHIEDVATNIERLGRLAGTADAALRAARAFRQRHEALRRRYAARPAVTVFYQIWDRPLMTVNGKQLISDVIHLCGGRNVFADLPILAPTVDVEAVLAADPEAIVASGAGAARPEWFDAWRRWPQLRAVRRDNLFVVPPDVLQRHGPRILDGAEHLCADLETARRRR</sequence>
<gene>
    <name evidence="4" type="ORF">A2V92_01810</name>
</gene>
<feature type="domain" description="Fe/B12 periplasmic-binding" evidence="3">
    <location>
        <begin position="42"/>
        <end position="291"/>
    </location>
</feature>
<dbReference type="SUPFAM" id="SSF53807">
    <property type="entry name" value="Helical backbone' metal receptor"/>
    <property type="match status" value="1"/>
</dbReference>
<dbReference type="Proteomes" id="UP000179344">
    <property type="component" value="Unassembled WGS sequence"/>
</dbReference>
<evidence type="ECO:0000259" key="3">
    <source>
        <dbReference type="PROSITE" id="PS50983"/>
    </source>
</evidence>
<feature type="chain" id="PRO_5009225486" evidence="2">
    <location>
        <begin position="23"/>
        <end position="294"/>
    </location>
</feature>
<feature type="signal peptide" evidence="2">
    <location>
        <begin position="1"/>
        <end position="22"/>
    </location>
</feature>
<comment type="caution">
    <text evidence="4">The sequence shown here is derived from an EMBL/GenBank/DDBJ whole genome shotgun (WGS) entry which is preliminary data.</text>
</comment>
<evidence type="ECO:0000313" key="5">
    <source>
        <dbReference type="Proteomes" id="UP000179344"/>
    </source>
</evidence>
<organism evidence="4 5">
    <name type="scientific">Candidatus Muproteobacteria bacterium RBG_16_65_31</name>
    <dbReference type="NCBI Taxonomy" id="1817759"/>
    <lineage>
        <taxon>Bacteria</taxon>
        <taxon>Pseudomonadati</taxon>
        <taxon>Pseudomonadota</taxon>
        <taxon>Candidatus Muproteobacteria</taxon>
    </lineage>
</organism>
<name>A0A1F6TFV6_9PROT</name>
<dbReference type="CDD" id="cd01144">
    <property type="entry name" value="BtuF"/>
    <property type="match status" value="1"/>
</dbReference>
<dbReference type="Gene3D" id="3.40.50.1980">
    <property type="entry name" value="Nitrogenase molybdenum iron protein domain"/>
    <property type="match status" value="2"/>
</dbReference>
<accession>A0A1F6TFV6</accession>
<proteinExistence type="predicted"/>
<dbReference type="InterPro" id="IPR054828">
    <property type="entry name" value="Vit_B12_bind_prot"/>
</dbReference>
<dbReference type="AlphaFoldDB" id="A0A1F6TFV6"/>
<protein>
    <submittedName>
        <fullName evidence="4">Cobalamin-binding protein</fullName>
    </submittedName>
</protein>
<dbReference type="PANTHER" id="PTHR30535:SF34">
    <property type="entry name" value="MOLYBDATE-BINDING PROTEIN MOLA"/>
    <property type="match status" value="1"/>
</dbReference>
<evidence type="ECO:0000256" key="2">
    <source>
        <dbReference type="SAM" id="SignalP"/>
    </source>
</evidence>
<keyword evidence="1 2" id="KW-0732">Signal</keyword>